<dbReference type="Proteomes" id="UP001367508">
    <property type="component" value="Unassembled WGS sequence"/>
</dbReference>
<keyword evidence="2" id="KW-1185">Reference proteome</keyword>
<gene>
    <name evidence="1" type="ORF">VNO77_19030</name>
</gene>
<evidence type="ECO:0000313" key="1">
    <source>
        <dbReference type="EMBL" id="KAK7338421.1"/>
    </source>
</evidence>
<evidence type="ECO:0000313" key="2">
    <source>
        <dbReference type="Proteomes" id="UP001367508"/>
    </source>
</evidence>
<name>A0AAN9QKZ6_CANGL</name>
<organism evidence="1 2">
    <name type="scientific">Canavalia gladiata</name>
    <name type="common">Sword bean</name>
    <name type="synonym">Dolichos gladiatus</name>
    <dbReference type="NCBI Taxonomy" id="3824"/>
    <lineage>
        <taxon>Eukaryota</taxon>
        <taxon>Viridiplantae</taxon>
        <taxon>Streptophyta</taxon>
        <taxon>Embryophyta</taxon>
        <taxon>Tracheophyta</taxon>
        <taxon>Spermatophyta</taxon>
        <taxon>Magnoliopsida</taxon>
        <taxon>eudicotyledons</taxon>
        <taxon>Gunneridae</taxon>
        <taxon>Pentapetalae</taxon>
        <taxon>rosids</taxon>
        <taxon>fabids</taxon>
        <taxon>Fabales</taxon>
        <taxon>Fabaceae</taxon>
        <taxon>Papilionoideae</taxon>
        <taxon>50 kb inversion clade</taxon>
        <taxon>NPAAA clade</taxon>
        <taxon>indigoferoid/millettioid clade</taxon>
        <taxon>Phaseoleae</taxon>
        <taxon>Canavalia</taxon>
    </lineage>
</organism>
<dbReference type="AlphaFoldDB" id="A0AAN9QKZ6"/>
<sequence length="209" mass="24154">MSSSSTSNASSPNSSENKLASTSLLYSPNFRVEIKTKNCIDRLQIRIQEWKALITYPSRGRRHSVPFKVISNATSVGSHEHIKYGYHFNLLEHSGFIDIVYPYMCSVFGPYLHWFLFIRRDTFPIACNIDMIVKLYGSYLVVVYNITSYMNCLYNYMISNVTVHQSTSCRALFIWHCMMVEFAKYMADFLIGNGKKDIIVLSNLDFGKW</sequence>
<reference evidence="1 2" key="1">
    <citation type="submission" date="2024-01" db="EMBL/GenBank/DDBJ databases">
        <title>The genomes of 5 underutilized Papilionoideae crops provide insights into root nodulation and disease resistanc.</title>
        <authorList>
            <person name="Jiang F."/>
        </authorList>
    </citation>
    <scope>NUCLEOTIDE SEQUENCE [LARGE SCALE GENOMIC DNA]</scope>
    <source>
        <strain evidence="1">LVBAO_FW01</strain>
        <tissue evidence="1">Leaves</tissue>
    </source>
</reference>
<accession>A0AAN9QKZ6</accession>
<proteinExistence type="predicted"/>
<comment type="caution">
    <text evidence="1">The sequence shown here is derived from an EMBL/GenBank/DDBJ whole genome shotgun (WGS) entry which is preliminary data.</text>
</comment>
<dbReference type="EMBL" id="JAYMYQ010000004">
    <property type="protein sequence ID" value="KAK7338421.1"/>
    <property type="molecule type" value="Genomic_DNA"/>
</dbReference>
<protein>
    <submittedName>
        <fullName evidence="1">Uncharacterized protein</fullName>
    </submittedName>
</protein>